<dbReference type="GO" id="GO:0070124">
    <property type="term" value="P:mitochondrial translational initiation"/>
    <property type="evidence" value="ECO:0007669"/>
    <property type="project" value="TreeGrafter"/>
</dbReference>
<evidence type="ECO:0008006" key="7">
    <source>
        <dbReference type="Google" id="ProtNLM"/>
    </source>
</evidence>
<evidence type="ECO:0000256" key="3">
    <source>
        <dbReference type="ARBA" id="ARBA00023274"/>
    </source>
</evidence>
<evidence type="ECO:0000313" key="6">
    <source>
        <dbReference type="Proteomes" id="UP000807469"/>
    </source>
</evidence>
<proteinExistence type="inferred from homology"/>
<dbReference type="GO" id="GO:0003735">
    <property type="term" value="F:structural constituent of ribosome"/>
    <property type="evidence" value="ECO:0007669"/>
    <property type="project" value="InterPro"/>
</dbReference>
<evidence type="ECO:0000256" key="4">
    <source>
        <dbReference type="SAM" id="MobiDB-lite"/>
    </source>
</evidence>
<comment type="similarity">
    <text evidence="1">Belongs to the bacterial ribosomal protein bS21 family.</text>
</comment>
<feature type="region of interest" description="Disordered" evidence="4">
    <location>
        <begin position="1"/>
        <end position="35"/>
    </location>
</feature>
<dbReference type="OrthoDB" id="2501249at2759"/>
<dbReference type="InterPro" id="IPR052837">
    <property type="entry name" value="Mitoribosomal_bS21"/>
</dbReference>
<keyword evidence="3" id="KW-0687">Ribonucleoprotein</keyword>
<dbReference type="EMBL" id="MU155200">
    <property type="protein sequence ID" value="KAF9480142.1"/>
    <property type="molecule type" value="Genomic_DNA"/>
</dbReference>
<dbReference type="AlphaFoldDB" id="A0A9P6CUZ9"/>
<dbReference type="Proteomes" id="UP000807469">
    <property type="component" value="Unassembled WGS sequence"/>
</dbReference>
<name>A0A9P6CUZ9_9AGAR</name>
<dbReference type="Pfam" id="PF01165">
    <property type="entry name" value="Ribosomal_S21"/>
    <property type="match status" value="1"/>
</dbReference>
<comment type="caution">
    <text evidence="5">The sequence shown here is derived from an EMBL/GenBank/DDBJ whole genome shotgun (WGS) entry which is preliminary data.</text>
</comment>
<evidence type="ECO:0000256" key="1">
    <source>
        <dbReference type="ARBA" id="ARBA00006640"/>
    </source>
</evidence>
<dbReference type="InterPro" id="IPR001911">
    <property type="entry name" value="Ribosomal_bS21"/>
</dbReference>
<dbReference type="PANTHER" id="PTHR41237:SF1">
    <property type="entry name" value="SMALL RIBOSOMAL SUBUNIT PROTEIN BS21M"/>
    <property type="match status" value="1"/>
</dbReference>
<accession>A0A9P6CUZ9</accession>
<protein>
    <recommendedName>
        <fullName evidence="7">Ribosomal protein S21</fullName>
    </recommendedName>
</protein>
<reference evidence="5" key="1">
    <citation type="submission" date="2020-11" db="EMBL/GenBank/DDBJ databases">
        <authorList>
            <consortium name="DOE Joint Genome Institute"/>
            <person name="Ahrendt S."/>
            <person name="Riley R."/>
            <person name="Andreopoulos W."/>
            <person name="Labutti K."/>
            <person name="Pangilinan J."/>
            <person name="Ruiz-Duenas F.J."/>
            <person name="Barrasa J.M."/>
            <person name="Sanchez-Garcia M."/>
            <person name="Camarero S."/>
            <person name="Miyauchi S."/>
            <person name="Serrano A."/>
            <person name="Linde D."/>
            <person name="Babiker R."/>
            <person name="Drula E."/>
            <person name="Ayuso-Fernandez I."/>
            <person name="Pacheco R."/>
            <person name="Padilla G."/>
            <person name="Ferreira P."/>
            <person name="Barriuso J."/>
            <person name="Kellner H."/>
            <person name="Castanera R."/>
            <person name="Alfaro M."/>
            <person name="Ramirez L."/>
            <person name="Pisabarro A.G."/>
            <person name="Kuo A."/>
            <person name="Tritt A."/>
            <person name="Lipzen A."/>
            <person name="He G."/>
            <person name="Yan M."/>
            <person name="Ng V."/>
            <person name="Cullen D."/>
            <person name="Martin F."/>
            <person name="Rosso M.-N."/>
            <person name="Henrissat B."/>
            <person name="Hibbett D."/>
            <person name="Martinez A.T."/>
            <person name="Grigoriev I.V."/>
        </authorList>
    </citation>
    <scope>NUCLEOTIDE SEQUENCE</scope>
    <source>
        <strain evidence="5">CIRM-BRFM 674</strain>
    </source>
</reference>
<dbReference type="GO" id="GO:0005763">
    <property type="term" value="C:mitochondrial small ribosomal subunit"/>
    <property type="evidence" value="ECO:0007669"/>
    <property type="project" value="TreeGrafter"/>
</dbReference>
<keyword evidence="6" id="KW-1185">Reference proteome</keyword>
<gene>
    <name evidence="5" type="ORF">BDN70DRAFT_805798</name>
</gene>
<dbReference type="PANTHER" id="PTHR41237">
    <property type="entry name" value="37S RIBOSOMAL PROTEIN MRP21, MITOCHONDRIAL"/>
    <property type="match status" value="1"/>
</dbReference>
<evidence type="ECO:0000256" key="2">
    <source>
        <dbReference type="ARBA" id="ARBA00022980"/>
    </source>
</evidence>
<organism evidence="5 6">
    <name type="scientific">Pholiota conissans</name>
    <dbReference type="NCBI Taxonomy" id="109636"/>
    <lineage>
        <taxon>Eukaryota</taxon>
        <taxon>Fungi</taxon>
        <taxon>Dikarya</taxon>
        <taxon>Basidiomycota</taxon>
        <taxon>Agaricomycotina</taxon>
        <taxon>Agaricomycetes</taxon>
        <taxon>Agaricomycetidae</taxon>
        <taxon>Agaricales</taxon>
        <taxon>Agaricineae</taxon>
        <taxon>Strophariaceae</taxon>
        <taxon>Pholiota</taxon>
    </lineage>
</organism>
<sequence>MATAPPPKSQHVGAAVAEKATSHVAQYSPDEKWAERSRKAMQDAITNPPADAYAGRSVKNTGNLAIAFRSLNEILVRNKVRQTVRMTERHEKKGTKRRRLQSERWRKQFSNEVRKKVQLVIKIRNRGA</sequence>
<evidence type="ECO:0000313" key="5">
    <source>
        <dbReference type="EMBL" id="KAF9480142.1"/>
    </source>
</evidence>
<keyword evidence="2" id="KW-0689">Ribosomal protein</keyword>